<evidence type="ECO:0000313" key="3">
    <source>
        <dbReference type="Proteomes" id="UP000250235"/>
    </source>
</evidence>
<dbReference type="Proteomes" id="UP000250235">
    <property type="component" value="Unassembled WGS sequence"/>
</dbReference>
<gene>
    <name evidence="2" type="ORF">F511_39017</name>
</gene>
<sequence>MCCKPAAVSAWSVVEILGVHTSEACVIGLLFTEDNSSENAIVLLASAQKKWTSKQNKEHQAPDQPEAQSNKEQPAHEDKADQTMKPSALTMVIYSQPQATDTNHFSQAATDSSIGYSSIGYCTSNHPERLITQGTSVSPSSSVSIDFRKMTEAIKVLQSLFGHMCDDQSYVRYDFQQFKKVFHRKLDDPMVTLSQAQNSMESQIVRIWMLIIRICPMKSPLSVLKRLKS</sequence>
<proteinExistence type="predicted"/>
<protein>
    <submittedName>
        <fullName evidence="2">Uncharacterized protein</fullName>
    </submittedName>
</protein>
<organism evidence="2 3">
    <name type="scientific">Dorcoceras hygrometricum</name>
    <dbReference type="NCBI Taxonomy" id="472368"/>
    <lineage>
        <taxon>Eukaryota</taxon>
        <taxon>Viridiplantae</taxon>
        <taxon>Streptophyta</taxon>
        <taxon>Embryophyta</taxon>
        <taxon>Tracheophyta</taxon>
        <taxon>Spermatophyta</taxon>
        <taxon>Magnoliopsida</taxon>
        <taxon>eudicotyledons</taxon>
        <taxon>Gunneridae</taxon>
        <taxon>Pentapetalae</taxon>
        <taxon>asterids</taxon>
        <taxon>lamiids</taxon>
        <taxon>Lamiales</taxon>
        <taxon>Gesneriaceae</taxon>
        <taxon>Didymocarpoideae</taxon>
        <taxon>Trichosporeae</taxon>
        <taxon>Loxocarpinae</taxon>
        <taxon>Dorcoceras</taxon>
    </lineage>
</organism>
<accession>A0A2Z7A7S6</accession>
<name>A0A2Z7A7S6_9LAMI</name>
<feature type="region of interest" description="Disordered" evidence="1">
    <location>
        <begin position="53"/>
        <end position="82"/>
    </location>
</feature>
<dbReference type="AlphaFoldDB" id="A0A2Z7A7S6"/>
<evidence type="ECO:0000256" key="1">
    <source>
        <dbReference type="SAM" id="MobiDB-lite"/>
    </source>
</evidence>
<reference evidence="2 3" key="1">
    <citation type="journal article" date="2015" name="Proc. Natl. Acad. Sci. U.S.A.">
        <title>The resurrection genome of Boea hygrometrica: A blueprint for survival of dehydration.</title>
        <authorList>
            <person name="Xiao L."/>
            <person name="Yang G."/>
            <person name="Zhang L."/>
            <person name="Yang X."/>
            <person name="Zhao S."/>
            <person name="Ji Z."/>
            <person name="Zhou Q."/>
            <person name="Hu M."/>
            <person name="Wang Y."/>
            <person name="Chen M."/>
            <person name="Xu Y."/>
            <person name="Jin H."/>
            <person name="Xiao X."/>
            <person name="Hu G."/>
            <person name="Bao F."/>
            <person name="Hu Y."/>
            <person name="Wan P."/>
            <person name="Li L."/>
            <person name="Deng X."/>
            <person name="Kuang T."/>
            <person name="Xiang C."/>
            <person name="Zhu J.K."/>
            <person name="Oliver M.J."/>
            <person name="He Y."/>
        </authorList>
    </citation>
    <scope>NUCLEOTIDE SEQUENCE [LARGE SCALE GENOMIC DNA]</scope>
    <source>
        <strain evidence="3">cv. XS01</strain>
    </source>
</reference>
<dbReference type="EMBL" id="KV020138">
    <property type="protein sequence ID" value="KZV15005.1"/>
    <property type="molecule type" value="Genomic_DNA"/>
</dbReference>
<feature type="compositionally biased region" description="Basic and acidic residues" evidence="1">
    <location>
        <begin position="73"/>
        <end position="82"/>
    </location>
</feature>
<evidence type="ECO:0000313" key="2">
    <source>
        <dbReference type="EMBL" id="KZV15005.1"/>
    </source>
</evidence>
<keyword evidence="3" id="KW-1185">Reference proteome</keyword>